<reference evidence="1 2" key="1">
    <citation type="submission" date="2024-09" db="EMBL/GenBank/DDBJ databases">
        <authorList>
            <person name="Sun Q."/>
            <person name="Mori K."/>
        </authorList>
    </citation>
    <scope>NUCLEOTIDE SEQUENCE [LARGE SCALE GENOMIC DNA]</scope>
    <source>
        <strain evidence="1 2">KCTC 23315</strain>
    </source>
</reference>
<accession>A0ABV6B744</accession>
<sequence length="319" mass="35895">MIQKFARIFRSQAGRLQVPTHVAAIYLQPEQLKLVLLQSSDRTLVKVETVRLADDGKLVSACLQLAAELPKNTPLCLVLSSDRYQLLQLDKPAVADAEMLQALPWQIRDLVNYAPDDLVLDYCDVAEQTNQNQSRIQVVATQRSFLAPICKALQQQQVSLQNIQPDEWLARNLLPVQPQAVLILSHQPGQDVNIQIVRDGMLYVSRKLRGFQRIDQMSFGDLSRGLLDNLLLEVQRSLDFFEGQMRQPPVKEILFLLATPELSAIVQYFVQNGFTQVRAMDLSARMPGISLAEQGEYWLPLAGALELLLSAESPLETTH</sequence>
<dbReference type="SUPFAM" id="SSF53067">
    <property type="entry name" value="Actin-like ATPase domain"/>
    <property type="match status" value="1"/>
</dbReference>
<dbReference type="RefSeq" id="WP_377239249.1">
    <property type="nucleotide sequence ID" value="NZ_JBHLXP010000001.1"/>
</dbReference>
<dbReference type="Proteomes" id="UP001589813">
    <property type="component" value="Unassembled WGS sequence"/>
</dbReference>
<dbReference type="Gene3D" id="3.30.420.380">
    <property type="match status" value="1"/>
</dbReference>
<gene>
    <name evidence="1" type="ORF">ACFFJP_00165</name>
</gene>
<dbReference type="EMBL" id="JBHLXP010000001">
    <property type="protein sequence ID" value="MFC0046695.1"/>
    <property type="molecule type" value="Genomic_DNA"/>
</dbReference>
<proteinExistence type="predicted"/>
<evidence type="ECO:0000313" key="2">
    <source>
        <dbReference type="Proteomes" id="UP001589813"/>
    </source>
</evidence>
<keyword evidence="2" id="KW-1185">Reference proteome</keyword>
<name>A0ABV6B744_9GAMM</name>
<comment type="caution">
    <text evidence="1">The sequence shown here is derived from an EMBL/GenBank/DDBJ whole genome shotgun (WGS) entry which is preliminary data.</text>
</comment>
<evidence type="ECO:0000313" key="1">
    <source>
        <dbReference type="EMBL" id="MFC0046695.1"/>
    </source>
</evidence>
<organism evidence="1 2">
    <name type="scientific">Rheinheimera tilapiae</name>
    <dbReference type="NCBI Taxonomy" id="875043"/>
    <lineage>
        <taxon>Bacteria</taxon>
        <taxon>Pseudomonadati</taxon>
        <taxon>Pseudomonadota</taxon>
        <taxon>Gammaproteobacteria</taxon>
        <taxon>Chromatiales</taxon>
        <taxon>Chromatiaceae</taxon>
        <taxon>Rheinheimera</taxon>
    </lineage>
</organism>
<evidence type="ECO:0008006" key="3">
    <source>
        <dbReference type="Google" id="ProtNLM"/>
    </source>
</evidence>
<protein>
    <recommendedName>
        <fullName evidence="3">MSHA biogenesis protein MshI</fullName>
    </recommendedName>
</protein>
<dbReference type="InterPro" id="IPR043129">
    <property type="entry name" value="ATPase_NBD"/>
</dbReference>